<dbReference type="AlphaFoldDB" id="A0A919KB43"/>
<evidence type="ECO:0000313" key="4">
    <source>
        <dbReference type="Proteomes" id="UP000636960"/>
    </source>
</evidence>
<dbReference type="Gene3D" id="1.50.10.10">
    <property type="match status" value="1"/>
</dbReference>
<evidence type="ECO:0000313" key="3">
    <source>
        <dbReference type="EMBL" id="GIF02080.1"/>
    </source>
</evidence>
<dbReference type="EMBL" id="BOMV01000119">
    <property type="protein sequence ID" value="GIF02080.1"/>
    <property type="molecule type" value="Genomic_DNA"/>
</dbReference>
<dbReference type="Pfam" id="PF03632">
    <property type="entry name" value="Glyco_hydro_65m"/>
    <property type="match status" value="1"/>
</dbReference>
<feature type="region of interest" description="Disordered" evidence="1">
    <location>
        <begin position="118"/>
        <end position="140"/>
    </location>
</feature>
<dbReference type="InterPro" id="IPR005195">
    <property type="entry name" value="Glyco_hydro_65_M"/>
</dbReference>
<name>A0A919KB43_9ACTN</name>
<comment type="caution">
    <text evidence="3">The sequence shown here is derived from an EMBL/GenBank/DDBJ whole genome shotgun (WGS) entry which is preliminary data.</text>
</comment>
<gene>
    <name evidence="3" type="ORF">Ari01nite_95440</name>
</gene>
<protein>
    <recommendedName>
        <fullName evidence="2">Glycoside hydrolase family 65 central catalytic domain-containing protein</fullName>
    </recommendedName>
</protein>
<dbReference type="PANTHER" id="PTHR11051:SF13">
    <property type="entry name" value="GLYCOSYL TRANSFERASE"/>
    <property type="match status" value="1"/>
</dbReference>
<dbReference type="InterPro" id="IPR008928">
    <property type="entry name" value="6-hairpin_glycosidase_sf"/>
</dbReference>
<dbReference type="GO" id="GO:0005975">
    <property type="term" value="P:carbohydrate metabolic process"/>
    <property type="evidence" value="ECO:0007669"/>
    <property type="project" value="InterPro"/>
</dbReference>
<dbReference type="SUPFAM" id="SSF48208">
    <property type="entry name" value="Six-hairpin glycosidases"/>
    <property type="match status" value="1"/>
</dbReference>
<accession>A0A919KB43</accession>
<organism evidence="3 4">
    <name type="scientific">Paractinoplanes rishiriensis</name>
    <dbReference type="NCBI Taxonomy" id="1050105"/>
    <lineage>
        <taxon>Bacteria</taxon>
        <taxon>Bacillati</taxon>
        <taxon>Actinomycetota</taxon>
        <taxon>Actinomycetes</taxon>
        <taxon>Micromonosporales</taxon>
        <taxon>Micromonosporaceae</taxon>
        <taxon>Paractinoplanes</taxon>
    </lineage>
</organism>
<proteinExistence type="predicted"/>
<reference evidence="3" key="1">
    <citation type="submission" date="2021-01" db="EMBL/GenBank/DDBJ databases">
        <title>Whole genome shotgun sequence of Actinoplanes rishiriensis NBRC 108556.</title>
        <authorList>
            <person name="Komaki H."/>
            <person name="Tamura T."/>
        </authorList>
    </citation>
    <scope>NUCLEOTIDE SEQUENCE</scope>
    <source>
        <strain evidence="3">NBRC 108556</strain>
    </source>
</reference>
<evidence type="ECO:0000259" key="2">
    <source>
        <dbReference type="Pfam" id="PF03632"/>
    </source>
</evidence>
<dbReference type="InterPro" id="IPR012341">
    <property type="entry name" value="6hp_glycosidase-like_sf"/>
</dbReference>
<evidence type="ECO:0000256" key="1">
    <source>
        <dbReference type="SAM" id="MobiDB-lite"/>
    </source>
</evidence>
<feature type="compositionally biased region" description="Low complexity" evidence="1">
    <location>
        <begin position="121"/>
        <end position="133"/>
    </location>
</feature>
<keyword evidence="4" id="KW-1185">Reference proteome</keyword>
<dbReference type="PANTHER" id="PTHR11051">
    <property type="entry name" value="GLYCOSYL HYDROLASE-RELATED"/>
    <property type="match status" value="1"/>
</dbReference>
<dbReference type="GO" id="GO:0004553">
    <property type="term" value="F:hydrolase activity, hydrolyzing O-glycosyl compounds"/>
    <property type="evidence" value="ECO:0007669"/>
    <property type="project" value="TreeGrafter"/>
</dbReference>
<feature type="domain" description="Glycoside hydrolase family 65 central catalytic" evidence="2">
    <location>
        <begin position="14"/>
        <end position="119"/>
    </location>
</feature>
<dbReference type="Proteomes" id="UP000636960">
    <property type="component" value="Unassembled WGS sequence"/>
</dbReference>
<sequence length="140" mass="15578">MLRREMQWSAAGRAVRVRATRLVSFTQRAIVATLRWQGAAFPWRTIRGQECSGYWPAGTAAVHIAADIADAVIRYVNATGDQRFDRDFGVELLVETARLWVSFGHYDRHGTFHLDGVTGRTSTPLSPTTTSTPIRCPGET</sequence>